<keyword evidence="2" id="KW-1185">Reference proteome</keyword>
<evidence type="ECO:0000313" key="2">
    <source>
        <dbReference type="Proteomes" id="UP000559256"/>
    </source>
</evidence>
<gene>
    <name evidence="1" type="ORF">D9758_003061</name>
</gene>
<dbReference type="InterPro" id="IPR039254">
    <property type="entry name" value="Rds1"/>
</dbReference>
<dbReference type="AlphaFoldDB" id="A0A8H5GQ48"/>
<evidence type="ECO:0000313" key="1">
    <source>
        <dbReference type="EMBL" id="KAF5368957.1"/>
    </source>
</evidence>
<protein>
    <recommendedName>
        <fullName evidence="3">Rds1 protein</fullName>
    </recommendedName>
</protein>
<comment type="caution">
    <text evidence="1">The sequence shown here is derived from an EMBL/GenBank/DDBJ whole genome shotgun (WGS) entry which is preliminary data.</text>
</comment>
<name>A0A8H5GQ48_9AGAR</name>
<proteinExistence type="predicted"/>
<accession>A0A8H5GQ48</accession>
<dbReference type="Pfam" id="PF13668">
    <property type="entry name" value="Ferritin_2"/>
    <property type="match status" value="1"/>
</dbReference>
<dbReference type="EMBL" id="JAACJM010000014">
    <property type="protein sequence ID" value="KAF5368957.1"/>
    <property type="molecule type" value="Genomic_DNA"/>
</dbReference>
<dbReference type="Proteomes" id="UP000559256">
    <property type="component" value="Unassembled WGS sequence"/>
</dbReference>
<dbReference type="PANTHER" id="PTHR38705:SF1">
    <property type="entry name" value="PROTEIN RDS1"/>
    <property type="match status" value="1"/>
</dbReference>
<evidence type="ECO:0008006" key="3">
    <source>
        <dbReference type="Google" id="ProtNLM"/>
    </source>
</evidence>
<sequence>MFVSLLTYRLISSSLIYPLIMSFLASSTRSYVGFWLTGRVPIVDSDERMRDRERTRRSPLRLTSTMVSSKGAALSLGVVVVAAKVIPSALAAPAAPAQQPFTPAGGLGTNSTPPVYAPLSDFDFQSLNLALNQEYIELDLFHYGLAKFPVEEFEAAGLDAEDRFLIEYMADQEIGHAIALSNILGSNAAKACNYTYPFNDVRGFVDFCQKLTRWGESGVYGFLEHLDSRPSAQILLQSITVEARQQLIFRQFEGLFPMPEWHIPGITQSMTWTLLAPWITHCPQENPRIEWQNFPALNITNNPAPYKDSNLTAAISSNVSALSSPGQELTLTWEEPGKTVGYDGLYTTNTTAGEPKFVAWISQLNTTYTPLTNISGSSGKTTQPGGTIWGGNTAPLVNSTMFVLVTDEDVFVTAANISMLNAHVVAGPTAYQSG</sequence>
<organism evidence="1 2">
    <name type="scientific">Tetrapyrgos nigripes</name>
    <dbReference type="NCBI Taxonomy" id="182062"/>
    <lineage>
        <taxon>Eukaryota</taxon>
        <taxon>Fungi</taxon>
        <taxon>Dikarya</taxon>
        <taxon>Basidiomycota</taxon>
        <taxon>Agaricomycotina</taxon>
        <taxon>Agaricomycetes</taxon>
        <taxon>Agaricomycetidae</taxon>
        <taxon>Agaricales</taxon>
        <taxon>Marasmiineae</taxon>
        <taxon>Marasmiaceae</taxon>
        <taxon>Tetrapyrgos</taxon>
    </lineage>
</organism>
<dbReference type="PANTHER" id="PTHR38705">
    <property type="entry name" value="PROTEIN RDS1"/>
    <property type="match status" value="1"/>
</dbReference>
<reference evidence="1 2" key="1">
    <citation type="journal article" date="2020" name="ISME J.">
        <title>Uncovering the hidden diversity of litter-decomposition mechanisms in mushroom-forming fungi.</title>
        <authorList>
            <person name="Floudas D."/>
            <person name="Bentzer J."/>
            <person name="Ahren D."/>
            <person name="Johansson T."/>
            <person name="Persson P."/>
            <person name="Tunlid A."/>
        </authorList>
    </citation>
    <scope>NUCLEOTIDE SEQUENCE [LARGE SCALE GENOMIC DNA]</scope>
    <source>
        <strain evidence="1 2">CBS 291.85</strain>
    </source>
</reference>
<dbReference type="OrthoDB" id="2098436at2759"/>